<dbReference type="Proteomes" id="UP000722485">
    <property type="component" value="Unassembled WGS sequence"/>
</dbReference>
<evidence type="ECO:0000259" key="2">
    <source>
        <dbReference type="Pfam" id="PF10382"/>
    </source>
</evidence>
<feature type="compositionally biased region" description="Basic and acidic residues" evidence="1">
    <location>
        <begin position="232"/>
        <end position="258"/>
    </location>
</feature>
<dbReference type="GO" id="GO:0035861">
    <property type="term" value="C:site of double-strand break"/>
    <property type="evidence" value="ECO:0007669"/>
    <property type="project" value="TreeGrafter"/>
</dbReference>
<feature type="compositionally biased region" description="Polar residues" evidence="1">
    <location>
        <begin position="268"/>
        <end position="283"/>
    </location>
</feature>
<reference evidence="3" key="1">
    <citation type="submission" date="2020-03" db="EMBL/GenBank/DDBJ databases">
        <title>Draft Genome Sequence of Cylindrodendrum hubeiense.</title>
        <authorList>
            <person name="Buettner E."/>
            <person name="Kellner H."/>
        </authorList>
    </citation>
    <scope>NUCLEOTIDE SEQUENCE</scope>
    <source>
        <strain evidence="3">IHI 201604</strain>
    </source>
</reference>
<dbReference type="PANTHER" id="PTHR28535">
    <property type="entry name" value="ZINC FINGER GRF-TYPE CONTAINING 1"/>
    <property type="match status" value="1"/>
</dbReference>
<dbReference type="AlphaFoldDB" id="A0A9P5L9F6"/>
<sequence length="725" mass="78536">MAGPSTNGTAPGSLPATATVLDFICLFTHDLKRKQKRWQDGVLKYHTFNKRIMVSDDRGHFIGDAHWQAETHLEPGDEFQLDRGSAIVQVSDCTGQREQDLTELLDKRARDVEKRRANAISRAPRSGIGGVSSPAQDPTSHFQLRHRPLNSLIGVSPRIGRAVISPHSPYEARQMAQTAEQPMPSEDPPPPKRRKQERSPPSKSYHARSLFGAALTLSPFMTSSPTSQSQVMRDRTNTKPKAPDHHLHLGDNRLDASKKSHSLPITPAVSSTPAPLSTGASFQSKRRTVVPPPPSTTKANTRRHDSIVGKDKQSSSSSLSNASAPQKMKDVAEPLPKEHNPAHSNPEPRTELRIRSKQRRGLLMVSEKHGRDRNIGKRPRTTAEKSVESQASLEPGHLEQGNEILTVEEPTRTCGQPPMQHGPIDTNQRQNEAVTNVIGAGLHVLEDNASNNSGLLVTLYSAPEVELESHQTQKTGPQDDASCMRADETSSLATKTRILRDRRTRKGVARQSPSDEELEATTLSSVPKATDRIPASRATNSGSSAPRITKMARKSVKSREIIGFVAQCDEPTMMARPVAAPTLVTNSIIGHPTVGNIGGGEAESQSHTDATPKPPPVQPDSIARVAQPRSTGPDDKSEAKPTPRLCNPATRGKKAAQREDAAGHLPQTMIQLDPVLPARVGAPKPAPSAKSSGLPGFSKANGGAWSRHAEDLLGMTRPAEKPSRR</sequence>
<dbReference type="OrthoDB" id="6513042at2759"/>
<evidence type="ECO:0000313" key="4">
    <source>
        <dbReference type="Proteomes" id="UP000722485"/>
    </source>
</evidence>
<dbReference type="InterPro" id="IPR018838">
    <property type="entry name" value="ZGRF1-like_N"/>
</dbReference>
<dbReference type="InterPro" id="IPR052800">
    <property type="entry name" value="DNA_Repair_Helicase_ZGRF1"/>
</dbReference>
<keyword evidence="4" id="KW-1185">Reference proteome</keyword>
<feature type="region of interest" description="Disordered" evidence="1">
    <location>
        <begin position="594"/>
        <end position="725"/>
    </location>
</feature>
<feature type="region of interest" description="Disordered" evidence="1">
    <location>
        <begin position="502"/>
        <end position="553"/>
    </location>
</feature>
<dbReference type="Pfam" id="PF10382">
    <property type="entry name" value="ZGRF1-like_N"/>
    <property type="match status" value="1"/>
</dbReference>
<dbReference type="GO" id="GO:0006302">
    <property type="term" value="P:double-strand break repair"/>
    <property type="evidence" value="ECO:0007669"/>
    <property type="project" value="TreeGrafter"/>
</dbReference>
<proteinExistence type="predicted"/>
<feature type="region of interest" description="Disordered" evidence="1">
    <location>
        <begin position="469"/>
        <end position="489"/>
    </location>
</feature>
<gene>
    <name evidence="3" type="ORF">G7Z17_g5006</name>
</gene>
<evidence type="ECO:0000256" key="1">
    <source>
        <dbReference type="SAM" id="MobiDB-lite"/>
    </source>
</evidence>
<feature type="compositionally biased region" description="Basic and acidic residues" evidence="1">
    <location>
        <begin position="366"/>
        <end position="387"/>
    </location>
</feature>
<feature type="domain" description="5'-3' DNA helicase ZGRF1-like N-terminal" evidence="2">
    <location>
        <begin position="20"/>
        <end position="101"/>
    </location>
</feature>
<feature type="compositionally biased region" description="Basic and acidic residues" evidence="1">
    <location>
        <begin position="327"/>
        <end position="354"/>
    </location>
</feature>
<dbReference type="PANTHER" id="PTHR28535:SF1">
    <property type="entry name" value="PROTEIN ZGRF1"/>
    <property type="match status" value="1"/>
</dbReference>
<dbReference type="GO" id="GO:0005634">
    <property type="term" value="C:nucleus"/>
    <property type="evidence" value="ECO:0007669"/>
    <property type="project" value="TreeGrafter"/>
</dbReference>
<feature type="compositionally biased region" description="Basic and acidic residues" evidence="1">
    <location>
        <begin position="302"/>
        <end position="313"/>
    </location>
</feature>
<evidence type="ECO:0000313" key="3">
    <source>
        <dbReference type="EMBL" id="KAF7551428.1"/>
    </source>
</evidence>
<comment type="caution">
    <text evidence="3">The sequence shown here is derived from an EMBL/GenBank/DDBJ whole genome shotgun (WGS) entry which is preliminary data.</text>
</comment>
<name>A0A9P5L9F6_9HYPO</name>
<feature type="compositionally biased region" description="Low complexity" evidence="1">
    <location>
        <begin position="314"/>
        <end position="324"/>
    </location>
</feature>
<feature type="compositionally biased region" description="Polar residues" evidence="1">
    <location>
        <begin position="537"/>
        <end position="546"/>
    </location>
</feature>
<protein>
    <recommendedName>
        <fullName evidence="2">5'-3' DNA helicase ZGRF1-like N-terminal domain-containing protein</fullName>
    </recommendedName>
</protein>
<feature type="region of interest" description="Disordered" evidence="1">
    <location>
        <begin position="120"/>
        <end position="141"/>
    </location>
</feature>
<feature type="compositionally biased region" description="Basic and acidic residues" evidence="1">
    <location>
        <begin position="632"/>
        <end position="641"/>
    </location>
</feature>
<feature type="region of interest" description="Disordered" evidence="1">
    <location>
        <begin position="219"/>
        <end position="396"/>
    </location>
</feature>
<accession>A0A9P5L9F6</accession>
<feature type="region of interest" description="Disordered" evidence="1">
    <location>
        <begin position="170"/>
        <end position="206"/>
    </location>
</feature>
<dbReference type="EMBL" id="JAANBB010000078">
    <property type="protein sequence ID" value="KAF7551428.1"/>
    <property type="molecule type" value="Genomic_DNA"/>
</dbReference>
<feature type="compositionally biased region" description="Polar residues" evidence="1">
    <location>
        <begin position="219"/>
        <end position="231"/>
    </location>
</feature>
<organism evidence="3 4">
    <name type="scientific">Cylindrodendrum hubeiense</name>
    <dbReference type="NCBI Taxonomy" id="595255"/>
    <lineage>
        <taxon>Eukaryota</taxon>
        <taxon>Fungi</taxon>
        <taxon>Dikarya</taxon>
        <taxon>Ascomycota</taxon>
        <taxon>Pezizomycotina</taxon>
        <taxon>Sordariomycetes</taxon>
        <taxon>Hypocreomycetidae</taxon>
        <taxon>Hypocreales</taxon>
        <taxon>Nectriaceae</taxon>
        <taxon>Cylindrodendrum</taxon>
    </lineage>
</organism>